<dbReference type="SUPFAM" id="SSF55785">
    <property type="entry name" value="PYP-like sensor domain (PAS domain)"/>
    <property type="match status" value="1"/>
</dbReference>
<dbReference type="CDD" id="cd00130">
    <property type="entry name" value="PAS"/>
    <property type="match status" value="1"/>
</dbReference>
<dbReference type="OrthoDB" id="447251at2759"/>
<evidence type="ECO:0000256" key="1">
    <source>
        <dbReference type="ARBA" id="ARBA00022630"/>
    </source>
</evidence>
<evidence type="ECO:0000259" key="7">
    <source>
        <dbReference type="PROSITE" id="PS50217"/>
    </source>
</evidence>
<dbReference type="InterPro" id="IPR000700">
    <property type="entry name" value="PAS-assoc_C"/>
</dbReference>
<dbReference type="PROSITE" id="PS50112">
    <property type="entry name" value="PAS"/>
    <property type="match status" value="1"/>
</dbReference>
<feature type="region of interest" description="Disordered" evidence="4">
    <location>
        <begin position="1"/>
        <end position="36"/>
    </location>
</feature>
<evidence type="ECO:0000259" key="6">
    <source>
        <dbReference type="PROSITE" id="PS50113"/>
    </source>
</evidence>
<keyword evidence="3" id="KW-0157">Chromophore</keyword>
<feature type="domain" description="BZIP" evidence="7">
    <location>
        <begin position="267"/>
        <end position="310"/>
    </location>
</feature>
<evidence type="ECO:0000313" key="9">
    <source>
        <dbReference type="Proteomes" id="UP001153069"/>
    </source>
</evidence>
<keyword evidence="8" id="KW-0808">Transferase</keyword>
<feature type="compositionally biased region" description="Pro residues" evidence="4">
    <location>
        <begin position="98"/>
        <end position="115"/>
    </location>
</feature>
<dbReference type="PANTHER" id="PTHR47429">
    <property type="entry name" value="PROTEIN TWIN LOV 1"/>
    <property type="match status" value="1"/>
</dbReference>
<dbReference type="EMBL" id="CAICTM010001229">
    <property type="protein sequence ID" value="CAB9521772.1"/>
    <property type="molecule type" value="Genomic_DNA"/>
</dbReference>
<dbReference type="InterPro" id="IPR035965">
    <property type="entry name" value="PAS-like_dom_sf"/>
</dbReference>
<dbReference type="Gene3D" id="1.20.5.170">
    <property type="match status" value="1"/>
</dbReference>
<feature type="domain" description="PAC" evidence="6">
    <location>
        <begin position="427"/>
        <end position="481"/>
    </location>
</feature>
<keyword evidence="9" id="KW-1185">Reference proteome</keyword>
<feature type="domain" description="PAS" evidence="5">
    <location>
        <begin position="377"/>
        <end position="402"/>
    </location>
</feature>
<dbReference type="NCBIfam" id="TIGR00229">
    <property type="entry name" value="sensory_box"/>
    <property type="match status" value="1"/>
</dbReference>
<dbReference type="PANTHER" id="PTHR47429:SF2">
    <property type="entry name" value="PROTEIN TWIN LOV 1"/>
    <property type="match status" value="1"/>
</dbReference>
<accession>A0A9N8HQT3</accession>
<dbReference type="Pfam" id="PF07716">
    <property type="entry name" value="bZIP_2"/>
    <property type="match status" value="1"/>
</dbReference>
<sequence>MSTSQNVNPPMFASANNKSANGASPGDPPAWLMEGSDPLDVDLLAEYLLDDGKPAPNGMTFDFNIDAAGANGNVVSPEQSEDGAFPPVAEASNAQLAAPPPPQHPHLAPAPPPQPIAQAPVHQPIAQAPAPPMQHHYHQHPGHPHAPVPPQHHHIPIAPPPMAVIPVAPAPVHVAPAPVVYAPAPVAYAPAQPVQALAPAPPGGAQMMVHHQHGNYPKRQRINPVPGVAPVPSAPAPTSSIVPGGQQLVDAAQAAMQTGGRGRRKSQAQIDRRRERNRILARRTRLRKKFFFESLQKEVMDLQRQNAALKDLVKSKFSMEESRKVLDTCKAVEKLPEAVVEACGEHAAEMEQQDFNLVRSVQQSQHSFIITDPCLQDNPIVFASDGFLKVTGYAREDVLGRNCRFLQGAETSKAKLDTIRRGISAAEDVTVTLVNYMADGTPFWNKLFIAALRDSSNNIVNFIGVVVKVASPPQGDPEFGKVLSADGQTESNGTEANAIAADGAVRAIEGGISAAVAAAQMP</sequence>
<keyword evidence="2" id="KW-0288">FMN</keyword>
<dbReference type="CDD" id="cd14809">
    <property type="entry name" value="bZIP_AUREO-like"/>
    <property type="match status" value="1"/>
</dbReference>
<dbReference type="InterPro" id="IPR046347">
    <property type="entry name" value="bZIP_sf"/>
</dbReference>
<dbReference type="InterPro" id="IPR000014">
    <property type="entry name" value="PAS"/>
</dbReference>
<dbReference type="GO" id="GO:0005634">
    <property type="term" value="C:nucleus"/>
    <property type="evidence" value="ECO:0007669"/>
    <property type="project" value="TreeGrafter"/>
</dbReference>
<proteinExistence type="predicted"/>
<dbReference type="PROSITE" id="PS50217">
    <property type="entry name" value="BZIP"/>
    <property type="match status" value="1"/>
</dbReference>
<feature type="region of interest" description="Disordered" evidence="4">
    <location>
        <begin position="94"/>
        <end position="157"/>
    </location>
</feature>
<feature type="compositionally biased region" description="Low complexity" evidence="4">
    <location>
        <begin position="116"/>
        <end position="128"/>
    </location>
</feature>
<protein>
    <submittedName>
        <fullName evidence="8">Blue-light-activated histidine kinase</fullName>
    </submittedName>
</protein>
<dbReference type="Pfam" id="PF13426">
    <property type="entry name" value="PAS_9"/>
    <property type="match status" value="1"/>
</dbReference>
<evidence type="ECO:0000313" key="8">
    <source>
        <dbReference type="EMBL" id="CAB9521772.1"/>
    </source>
</evidence>
<dbReference type="AlphaFoldDB" id="A0A9N8HQT3"/>
<dbReference type="Gene3D" id="3.30.450.20">
    <property type="entry name" value="PAS domain"/>
    <property type="match status" value="1"/>
</dbReference>
<dbReference type="SMART" id="SM00338">
    <property type="entry name" value="BRLZ"/>
    <property type="match status" value="1"/>
</dbReference>
<dbReference type="GO" id="GO:0003700">
    <property type="term" value="F:DNA-binding transcription factor activity"/>
    <property type="evidence" value="ECO:0007669"/>
    <property type="project" value="InterPro"/>
</dbReference>
<keyword evidence="8" id="KW-0418">Kinase</keyword>
<evidence type="ECO:0000256" key="3">
    <source>
        <dbReference type="ARBA" id="ARBA00022991"/>
    </source>
</evidence>
<evidence type="ECO:0000256" key="4">
    <source>
        <dbReference type="SAM" id="MobiDB-lite"/>
    </source>
</evidence>
<evidence type="ECO:0000256" key="2">
    <source>
        <dbReference type="ARBA" id="ARBA00022643"/>
    </source>
</evidence>
<dbReference type="Proteomes" id="UP001153069">
    <property type="component" value="Unassembled WGS sequence"/>
</dbReference>
<name>A0A9N8HQT3_9STRA</name>
<dbReference type="PROSITE" id="PS50113">
    <property type="entry name" value="PAC"/>
    <property type="match status" value="1"/>
</dbReference>
<dbReference type="GO" id="GO:0016301">
    <property type="term" value="F:kinase activity"/>
    <property type="evidence" value="ECO:0007669"/>
    <property type="project" value="UniProtKB-KW"/>
</dbReference>
<feature type="compositionally biased region" description="Low complexity" evidence="4">
    <location>
        <begin position="13"/>
        <end position="24"/>
    </location>
</feature>
<dbReference type="SUPFAM" id="SSF57959">
    <property type="entry name" value="Leucine zipper domain"/>
    <property type="match status" value="1"/>
</dbReference>
<keyword evidence="1" id="KW-0285">Flavoprotein</keyword>
<dbReference type="InterPro" id="IPR004827">
    <property type="entry name" value="bZIP"/>
</dbReference>
<organism evidence="8 9">
    <name type="scientific">Seminavis robusta</name>
    <dbReference type="NCBI Taxonomy" id="568900"/>
    <lineage>
        <taxon>Eukaryota</taxon>
        <taxon>Sar</taxon>
        <taxon>Stramenopiles</taxon>
        <taxon>Ochrophyta</taxon>
        <taxon>Bacillariophyta</taxon>
        <taxon>Bacillariophyceae</taxon>
        <taxon>Bacillariophycidae</taxon>
        <taxon>Naviculales</taxon>
        <taxon>Naviculaceae</taxon>
        <taxon>Seminavis</taxon>
    </lineage>
</organism>
<gene>
    <name evidence="8" type="ORF">SEMRO_1231_G254590.1</name>
</gene>
<comment type="caution">
    <text evidence="8">The sequence shown here is derived from an EMBL/GenBank/DDBJ whole genome shotgun (WGS) entry which is preliminary data.</text>
</comment>
<reference evidence="8" key="1">
    <citation type="submission" date="2020-06" db="EMBL/GenBank/DDBJ databases">
        <authorList>
            <consortium name="Plant Systems Biology data submission"/>
        </authorList>
    </citation>
    <scope>NUCLEOTIDE SEQUENCE</scope>
    <source>
        <strain evidence="8">D6</strain>
    </source>
</reference>
<evidence type="ECO:0000259" key="5">
    <source>
        <dbReference type="PROSITE" id="PS50112"/>
    </source>
</evidence>
<feature type="region of interest" description="Disordered" evidence="4">
    <location>
        <begin position="255"/>
        <end position="275"/>
    </location>
</feature>